<reference evidence="2" key="1">
    <citation type="journal article" date="2020" name="bioRxiv">
        <title>Genomic and phenotypic heterogeneity of clinical isolates of the human pathogens Aspergillus fumigatus, Aspergillus lentulus and Aspergillus fumigatiaffinis.</title>
        <authorList>
            <person name="dos Santos R.A.C."/>
            <person name="Steenwyk J.L."/>
            <person name="Rivero-Menendez O."/>
            <person name="Mead M.E."/>
            <person name="Silva L.P."/>
            <person name="Bastos R.W."/>
            <person name="Alastruey-Izquierdo A."/>
            <person name="Goldman G.H."/>
            <person name="Rokas A."/>
        </authorList>
    </citation>
    <scope>NUCLEOTIDE SEQUENCE</scope>
    <source>
        <strain evidence="2">CNM-CM8927</strain>
    </source>
</reference>
<evidence type="ECO:0000313" key="4">
    <source>
        <dbReference type="Proteomes" id="UP000649114"/>
    </source>
</evidence>
<evidence type="ECO:0000313" key="3">
    <source>
        <dbReference type="Proteomes" id="UP000465220"/>
    </source>
</evidence>
<accession>A0AAN5YNS6</accession>
<evidence type="ECO:0000313" key="2">
    <source>
        <dbReference type="EMBL" id="KAF4204933.1"/>
    </source>
</evidence>
<dbReference type="AlphaFoldDB" id="A0AAN5YNS6"/>
<name>A0AAN5YNS6_ASPLE</name>
<dbReference type="Proteomes" id="UP000465220">
    <property type="component" value="Unassembled WGS sequence"/>
</dbReference>
<gene>
    <name evidence="2" type="ORF">CNMCM8927_006966</name>
    <name evidence="1" type="ORF">IFM60648_09630</name>
</gene>
<dbReference type="EMBL" id="BLKI01000094">
    <property type="protein sequence ID" value="GFF92100.1"/>
    <property type="molecule type" value="Genomic_DNA"/>
</dbReference>
<dbReference type="EMBL" id="JAAAPU010000051">
    <property type="protein sequence ID" value="KAF4204933.1"/>
    <property type="molecule type" value="Genomic_DNA"/>
</dbReference>
<evidence type="ECO:0000313" key="1">
    <source>
        <dbReference type="EMBL" id="GFF92100.1"/>
    </source>
</evidence>
<keyword evidence="3" id="KW-1185">Reference proteome</keyword>
<sequence>MDAGDEMARLAIRIYTERNEACHAEIGNPNIGSDLQPLVTQGFALGAGWTDRIPIGNRRPRCSSTSTGTVGLLIKTLTSSQGITLSQAVLNISSRDSSPGLTHVSVSYGDNAETCILCLGNLSASAKPKVGLRVLWLGT</sequence>
<comment type="caution">
    <text evidence="2">The sequence shown here is derived from an EMBL/GenBank/DDBJ whole genome shotgun (WGS) entry which is preliminary data.</text>
</comment>
<reference evidence="1 3" key="2">
    <citation type="submission" date="2020-01" db="EMBL/GenBank/DDBJ databases">
        <title>Draft genome sequence of Aspergillus lentulus IFM 60648.</title>
        <authorList>
            <person name="Takahashi H."/>
            <person name="Yaguchi T."/>
        </authorList>
    </citation>
    <scope>NUCLEOTIDE SEQUENCE [LARGE SCALE GENOMIC DNA]</scope>
    <source>
        <strain evidence="1 3">IFM 60648</strain>
    </source>
</reference>
<organism evidence="2 4">
    <name type="scientific">Aspergillus lentulus</name>
    <dbReference type="NCBI Taxonomy" id="293939"/>
    <lineage>
        <taxon>Eukaryota</taxon>
        <taxon>Fungi</taxon>
        <taxon>Dikarya</taxon>
        <taxon>Ascomycota</taxon>
        <taxon>Pezizomycotina</taxon>
        <taxon>Eurotiomycetes</taxon>
        <taxon>Eurotiomycetidae</taxon>
        <taxon>Eurotiales</taxon>
        <taxon>Aspergillaceae</taxon>
        <taxon>Aspergillus</taxon>
        <taxon>Aspergillus subgen. Fumigati</taxon>
    </lineage>
</organism>
<proteinExistence type="predicted"/>
<dbReference type="Proteomes" id="UP000649114">
    <property type="component" value="Unassembled WGS sequence"/>
</dbReference>
<protein>
    <submittedName>
        <fullName evidence="2">Uncharacterized protein</fullName>
    </submittedName>
</protein>
<reference evidence="2" key="3">
    <citation type="submission" date="2020-04" db="EMBL/GenBank/DDBJ databases">
        <authorList>
            <person name="Santos R.A.C."/>
            <person name="Steenwyk J.L."/>
            <person name="Rivero-Menendez O."/>
            <person name="Mead M.E."/>
            <person name="Silva L.P."/>
            <person name="Bastos R.W."/>
            <person name="Alastruey-Izquierdo A."/>
            <person name="Goldman G.H."/>
            <person name="Rokas A."/>
        </authorList>
    </citation>
    <scope>NUCLEOTIDE SEQUENCE</scope>
    <source>
        <strain evidence="2">CNM-CM8927</strain>
    </source>
</reference>